<dbReference type="AlphaFoldDB" id="A0A8D8C5V0"/>
<feature type="region of interest" description="Disordered" evidence="1">
    <location>
        <begin position="1"/>
        <end position="33"/>
    </location>
</feature>
<evidence type="ECO:0000313" key="2">
    <source>
        <dbReference type="EMBL" id="CAG6488424.1"/>
    </source>
</evidence>
<proteinExistence type="predicted"/>
<feature type="compositionally biased region" description="Polar residues" evidence="1">
    <location>
        <begin position="17"/>
        <end position="28"/>
    </location>
</feature>
<evidence type="ECO:0000256" key="1">
    <source>
        <dbReference type="SAM" id="MobiDB-lite"/>
    </source>
</evidence>
<protein>
    <submittedName>
        <fullName evidence="2">(northern house mosquito) hypothetical protein</fullName>
    </submittedName>
</protein>
<name>A0A8D8C5V0_CULPI</name>
<reference evidence="2" key="1">
    <citation type="submission" date="2021-05" db="EMBL/GenBank/DDBJ databases">
        <authorList>
            <person name="Alioto T."/>
            <person name="Alioto T."/>
            <person name="Gomez Garrido J."/>
        </authorList>
    </citation>
    <scope>NUCLEOTIDE SEQUENCE</scope>
</reference>
<dbReference type="EMBL" id="HBUE01109977">
    <property type="protein sequence ID" value="CAG6488424.1"/>
    <property type="molecule type" value="Transcribed_RNA"/>
</dbReference>
<organism evidence="2">
    <name type="scientific">Culex pipiens</name>
    <name type="common">House mosquito</name>
    <dbReference type="NCBI Taxonomy" id="7175"/>
    <lineage>
        <taxon>Eukaryota</taxon>
        <taxon>Metazoa</taxon>
        <taxon>Ecdysozoa</taxon>
        <taxon>Arthropoda</taxon>
        <taxon>Hexapoda</taxon>
        <taxon>Insecta</taxon>
        <taxon>Pterygota</taxon>
        <taxon>Neoptera</taxon>
        <taxon>Endopterygota</taxon>
        <taxon>Diptera</taxon>
        <taxon>Nematocera</taxon>
        <taxon>Culicoidea</taxon>
        <taxon>Culicidae</taxon>
        <taxon>Culicinae</taxon>
        <taxon>Culicini</taxon>
        <taxon>Culex</taxon>
        <taxon>Culex</taxon>
    </lineage>
</organism>
<sequence>MEGSSSFVYSTLHHQDSSTQSLSNSRTGSPVLHPRDRLQVLHISSSLSLTAVENYTHLTLQHCVFTDFPKNHFRRRSELSSILHPVFVLSYIQIDLLLLNDQDVF</sequence>
<accession>A0A8D8C5V0</accession>